<accession>A0A2Z5USL7</accession>
<evidence type="ECO:0000313" key="8">
    <source>
        <dbReference type="Proteomes" id="UP000282483"/>
    </source>
</evidence>
<reference evidence="7 8" key="1">
    <citation type="submission" date="2017-03" db="EMBL/GenBank/DDBJ databases">
        <title>The genome sequence of Candidatus Rickettsiella viridis.</title>
        <authorList>
            <person name="Nikoh N."/>
            <person name="Tsuchida T."/>
            <person name="Yamaguchi K."/>
            <person name="Maeda T."/>
            <person name="Shigenobu S."/>
            <person name="Fukatsu T."/>
        </authorList>
    </citation>
    <scope>NUCLEOTIDE SEQUENCE [LARGE SCALE GENOMIC DNA]</scope>
    <source>
        <strain evidence="7 8">Ap-RA04</strain>
    </source>
</reference>
<dbReference type="EMBL" id="AP018005">
    <property type="protein sequence ID" value="BBB14576.1"/>
    <property type="molecule type" value="Genomic_DNA"/>
</dbReference>
<proteinExistence type="predicted"/>
<feature type="transmembrane region" description="Helical" evidence="6">
    <location>
        <begin position="7"/>
        <end position="25"/>
    </location>
</feature>
<dbReference type="InterPro" id="IPR005598">
    <property type="entry name" value="ATP_synth_I"/>
</dbReference>
<dbReference type="AlphaFoldDB" id="A0A2Z5USL7"/>
<evidence type="ECO:0000256" key="2">
    <source>
        <dbReference type="ARBA" id="ARBA00022475"/>
    </source>
</evidence>
<keyword evidence="3 6" id="KW-0812">Transmembrane</keyword>
<protein>
    <submittedName>
        <fullName evidence="7">ATP synthase I chain</fullName>
    </submittedName>
</protein>
<dbReference type="Proteomes" id="UP000282483">
    <property type="component" value="Chromosome"/>
</dbReference>
<gene>
    <name evidence="7" type="ORF">RVIR1_00340</name>
</gene>
<evidence type="ECO:0000256" key="1">
    <source>
        <dbReference type="ARBA" id="ARBA00004651"/>
    </source>
</evidence>
<keyword evidence="8" id="KW-1185">Reference proteome</keyword>
<sequence>MRQIGVAGLITGSIAFFVAGILHRWQFGSSFVLGVFIWAVPSCYFANKLFRNVAKVSSVSLLRIFYKAEIIKLLLSGFFFVMIIKLLSVNIAALVTGYFASQLVFWVRLMMKNKEGI</sequence>
<feature type="transmembrane region" description="Helical" evidence="6">
    <location>
        <begin position="70"/>
        <end position="87"/>
    </location>
</feature>
<keyword evidence="2" id="KW-1003">Cell membrane</keyword>
<evidence type="ECO:0000256" key="3">
    <source>
        <dbReference type="ARBA" id="ARBA00022692"/>
    </source>
</evidence>
<name>A0A2Z5USL7_9COXI</name>
<keyword evidence="4 6" id="KW-1133">Transmembrane helix</keyword>
<dbReference type="Pfam" id="PF03899">
    <property type="entry name" value="ATP-synt_I"/>
    <property type="match status" value="1"/>
</dbReference>
<dbReference type="GO" id="GO:0005886">
    <property type="term" value="C:plasma membrane"/>
    <property type="evidence" value="ECO:0007669"/>
    <property type="project" value="UniProtKB-SubCell"/>
</dbReference>
<keyword evidence="5 6" id="KW-0472">Membrane</keyword>
<comment type="subcellular location">
    <subcellularLocation>
        <location evidence="1">Cell membrane</location>
        <topology evidence="1">Multi-pass membrane protein</topology>
    </subcellularLocation>
</comment>
<organism evidence="7 8">
    <name type="scientific">Candidatus Rickettsiella viridis</name>
    <dbReference type="NCBI Taxonomy" id="676208"/>
    <lineage>
        <taxon>Bacteria</taxon>
        <taxon>Pseudomonadati</taxon>
        <taxon>Pseudomonadota</taxon>
        <taxon>Gammaproteobacteria</taxon>
        <taxon>Legionellales</taxon>
        <taxon>Coxiellaceae</taxon>
        <taxon>Rickettsiella</taxon>
    </lineage>
</organism>
<evidence type="ECO:0000256" key="4">
    <source>
        <dbReference type="ARBA" id="ARBA00022989"/>
    </source>
</evidence>
<evidence type="ECO:0000256" key="5">
    <source>
        <dbReference type="ARBA" id="ARBA00023136"/>
    </source>
</evidence>
<evidence type="ECO:0000256" key="6">
    <source>
        <dbReference type="SAM" id="Phobius"/>
    </source>
</evidence>
<evidence type="ECO:0000313" key="7">
    <source>
        <dbReference type="EMBL" id="BBB14576.1"/>
    </source>
</evidence>
<dbReference type="KEGG" id="rvi:RVIR1_00340"/>
<feature type="transmembrane region" description="Helical" evidence="6">
    <location>
        <begin position="31"/>
        <end position="50"/>
    </location>
</feature>